<keyword evidence="2" id="KW-0057">Aromatic amino acid biosynthesis</keyword>
<reference evidence="5 6" key="1">
    <citation type="submission" date="2015-05" db="EMBL/GenBank/DDBJ databases">
        <title>Draft genome sequence of the bacterium Gordonia jacobaea a new member of the Gordonia genus.</title>
        <authorList>
            <person name="Jimenez-Galisteo G."/>
            <person name="Dominguez A."/>
            <person name="Munoz E."/>
            <person name="Vinas M."/>
        </authorList>
    </citation>
    <scope>NUCLEOTIDE SEQUENCE [LARGE SCALE GENOMIC DNA]</scope>
    <source>
        <strain evidence="6">mv1</strain>
    </source>
</reference>
<dbReference type="RefSeq" id="WP_049697261.1">
    <property type="nucleotide sequence ID" value="NZ_JAQDQF010000001.1"/>
</dbReference>
<name>A0ABR5IHF9_9ACTN</name>
<dbReference type="Pfam" id="PF18317">
    <property type="entry name" value="SDH_C"/>
    <property type="match status" value="1"/>
</dbReference>
<evidence type="ECO:0000256" key="2">
    <source>
        <dbReference type="ARBA" id="ARBA00023141"/>
    </source>
</evidence>
<dbReference type="PANTHER" id="PTHR21089:SF1">
    <property type="entry name" value="BIFUNCTIONAL 3-DEHYDROQUINATE DEHYDRATASE_SHIKIMATE DEHYDROGENASE, CHLOROPLASTIC"/>
    <property type="match status" value="1"/>
</dbReference>
<comment type="caution">
    <text evidence="5">The sequence shown here is derived from an EMBL/GenBank/DDBJ whole genome shotgun (WGS) entry which is preliminary data.</text>
</comment>
<dbReference type="NCBIfam" id="NF001311">
    <property type="entry name" value="PRK00258.1-3"/>
    <property type="match status" value="1"/>
</dbReference>
<dbReference type="Proteomes" id="UP000037247">
    <property type="component" value="Unassembled WGS sequence"/>
</dbReference>
<dbReference type="Gene3D" id="3.40.50.720">
    <property type="entry name" value="NAD(P)-binding Rossmann-like Domain"/>
    <property type="match status" value="1"/>
</dbReference>
<dbReference type="EMBL" id="LDTZ01000013">
    <property type="protein sequence ID" value="KNA93169.1"/>
    <property type="molecule type" value="Genomic_DNA"/>
</dbReference>
<dbReference type="CDD" id="cd01065">
    <property type="entry name" value="NAD_bind_Shikimate_DH"/>
    <property type="match status" value="1"/>
</dbReference>
<proteinExistence type="predicted"/>
<keyword evidence="2" id="KW-0028">Amino-acid biosynthesis</keyword>
<dbReference type="InterPro" id="IPR013708">
    <property type="entry name" value="Shikimate_DH-bd_N"/>
</dbReference>
<dbReference type="PANTHER" id="PTHR21089">
    <property type="entry name" value="SHIKIMATE DEHYDROGENASE"/>
    <property type="match status" value="1"/>
</dbReference>
<comment type="pathway">
    <text evidence="1">Metabolic intermediate biosynthesis; chorismate biosynthesis; chorismate from D-erythrose 4-phosphate and phosphoenolpyruvate: step 4/7.</text>
</comment>
<dbReference type="SUPFAM" id="SSF51735">
    <property type="entry name" value="NAD(P)-binding Rossmann-fold domains"/>
    <property type="match status" value="1"/>
</dbReference>
<organism evidence="5 6">
    <name type="scientific">Gordonia jacobaea</name>
    <dbReference type="NCBI Taxonomy" id="122202"/>
    <lineage>
        <taxon>Bacteria</taxon>
        <taxon>Bacillati</taxon>
        <taxon>Actinomycetota</taxon>
        <taxon>Actinomycetes</taxon>
        <taxon>Mycobacteriales</taxon>
        <taxon>Gordoniaceae</taxon>
        <taxon>Gordonia</taxon>
    </lineage>
</organism>
<dbReference type="InterPro" id="IPR010110">
    <property type="entry name" value="Shikimate_DH_AroM-type"/>
</dbReference>
<gene>
    <name evidence="5" type="ORF">ABW18_01725</name>
</gene>
<dbReference type="InterPro" id="IPR036291">
    <property type="entry name" value="NAD(P)-bd_dom_sf"/>
</dbReference>
<dbReference type="Gene3D" id="3.40.50.10860">
    <property type="entry name" value="Leucine Dehydrogenase, chain A, domain 1"/>
    <property type="match status" value="1"/>
</dbReference>
<accession>A0ABR5IHF9</accession>
<keyword evidence="6" id="KW-1185">Reference proteome</keyword>
<evidence type="ECO:0000259" key="3">
    <source>
        <dbReference type="Pfam" id="PF08501"/>
    </source>
</evidence>
<feature type="domain" description="Shikimate dehydrogenase substrate binding N-terminal" evidence="3">
    <location>
        <begin position="22"/>
        <end position="104"/>
    </location>
</feature>
<dbReference type="Pfam" id="PF08501">
    <property type="entry name" value="Shikimate_dh_N"/>
    <property type="match status" value="1"/>
</dbReference>
<evidence type="ECO:0000313" key="6">
    <source>
        <dbReference type="Proteomes" id="UP000037247"/>
    </source>
</evidence>
<evidence type="ECO:0000259" key="4">
    <source>
        <dbReference type="Pfam" id="PF18317"/>
    </source>
</evidence>
<protein>
    <submittedName>
        <fullName evidence="5">Shikimate dehydrogenase</fullName>
    </submittedName>
</protein>
<feature type="domain" description="SDH C-terminal" evidence="4">
    <location>
        <begin position="255"/>
        <end position="284"/>
    </location>
</feature>
<dbReference type="InterPro" id="IPR022893">
    <property type="entry name" value="Shikimate_DH_fam"/>
</dbReference>
<evidence type="ECO:0000313" key="5">
    <source>
        <dbReference type="EMBL" id="KNA93169.1"/>
    </source>
</evidence>
<dbReference type="NCBIfam" id="TIGR01809">
    <property type="entry name" value="Shik-DH-AROM"/>
    <property type="match status" value="1"/>
</dbReference>
<dbReference type="SUPFAM" id="SSF53223">
    <property type="entry name" value="Aminoacid dehydrogenase-like, N-terminal domain"/>
    <property type="match status" value="1"/>
</dbReference>
<dbReference type="InterPro" id="IPR041121">
    <property type="entry name" value="SDH_C"/>
</dbReference>
<evidence type="ECO:0000256" key="1">
    <source>
        <dbReference type="ARBA" id="ARBA00004871"/>
    </source>
</evidence>
<dbReference type="InterPro" id="IPR046346">
    <property type="entry name" value="Aminoacid_DH-like_N_sf"/>
</dbReference>
<sequence length="285" mass="30194">MDLTPPPRRAPVGGAVGRRAAVLGSPVSHSRSPDLHLAAYRSLGLDDWTYERIECDERRLPDLVGELSPEWVGLSVTMPGKRVALEVADERTERAVLVGSANTLVRTETGWRADCTDIDGMIGALREVDVAASQHPYAVLVGAGGTALPSVAALAEAGFGELTVVARDETRASDVVDLAQRLDLDVRFLPFRQSRELLDASADAGVVVSTVPAAAVEPIIDSLTHTRALVDVIYNPWPTPLADAVSASGGRVVGGLVMLLNQAYSQVEQFTGRVAPREAMAAALD</sequence>